<feature type="transmembrane region" description="Helical" evidence="1">
    <location>
        <begin position="12"/>
        <end position="29"/>
    </location>
</feature>
<keyword evidence="1" id="KW-1133">Transmembrane helix</keyword>
<dbReference type="EMBL" id="CP022657">
    <property type="protein sequence ID" value="ASS73849.1"/>
    <property type="molecule type" value="Genomic_DNA"/>
</dbReference>
<proteinExistence type="predicted"/>
<accession>A0A223CWX3</accession>
<evidence type="ECO:0000313" key="2">
    <source>
        <dbReference type="EMBL" id="ASS73849.1"/>
    </source>
</evidence>
<dbReference type="Proteomes" id="UP000214688">
    <property type="component" value="Chromosome"/>
</dbReference>
<gene>
    <name evidence="2" type="ORF">CIG75_01910</name>
</gene>
<feature type="transmembrane region" description="Helical" evidence="1">
    <location>
        <begin position="99"/>
        <end position="122"/>
    </location>
</feature>
<dbReference type="AlphaFoldDB" id="A0A223CWX3"/>
<keyword evidence="1" id="KW-0812">Transmembrane</keyword>
<dbReference type="RefSeq" id="WP_094235109.1">
    <property type="nucleotide sequence ID" value="NZ_CP022657.1"/>
</dbReference>
<dbReference type="KEGG" id="tab:CIG75_01910"/>
<evidence type="ECO:0000313" key="3">
    <source>
        <dbReference type="Proteomes" id="UP000214688"/>
    </source>
</evidence>
<keyword evidence="1" id="KW-0472">Membrane</keyword>
<sequence length="128" mass="14173">MNEFQRLAKRTVKYTLIITLIFAALWALLPSFKSIFAGLTIGSAVSLYFAVSASKQTEMAADVALRNVKKRPSAVMMYRMVMILGAVLLAQALEPRIGYVSLPGMLIGFFVYQLVILAGFLYNKLKTS</sequence>
<keyword evidence="3" id="KW-1185">Reference proteome</keyword>
<evidence type="ECO:0008006" key="4">
    <source>
        <dbReference type="Google" id="ProtNLM"/>
    </source>
</evidence>
<evidence type="ECO:0000256" key="1">
    <source>
        <dbReference type="SAM" id="Phobius"/>
    </source>
</evidence>
<feature type="transmembrane region" description="Helical" evidence="1">
    <location>
        <begin position="35"/>
        <end position="54"/>
    </location>
</feature>
<feature type="transmembrane region" description="Helical" evidence="1">
    <location>
        <begin position="75"/>
        <end position="93"/>
    </location>
</feature>
<name>A0A223CWX3_9BACL</name>
<protein>
    <recommendedName>
        <fullName evidence="4">ATP synthase subunit I</fullName>
    </recommendedName>
</protein>
<organism evidence="2 3">
    <name type="scientific">Tumebacillus algifaecis</name>
    <dbReference type="NCBI Taxonomy" id="1214604"/>
    <lineage>
        <taxon>Bacteria</taxon>
        <taxon>Bacillati</taxon>
        <taxon>Bacillota</taxon>
        <taxon>Bacilli</taxon>
        <taxon>Bacillales</taxon>
        <taxon>Alicyclobacillaceae</taxon>
        <taxon>Tumebacillus</taxon>
    </lineage>
</organism>
<dbReference type="OrthoDB" id="2381665at2"/>
<reference evidence="2 3" key="1">
    <citation type="journal article" date="2015" name="Int. J. Syst. Evol. Microbiol.">
        <title>Tumebacillus algifaecis sp. nov., isolated from decomposing algal scum.</title>
        <authorList>
            <person name="Wu Y.F."/>
            <person name="Zhang B."/>
            <person name="Xing P."/>
            <person name="Wu Q.L."/>
            <person name="Liu S.J."/>
        </authorList>
    </citation>
    <scope>NUCLEOTIDE SEQUENCE [LARGE SCALE GENOMIC DNA]</scope>
    <source>
        <strain evidence="2 3">THMBR28</strain>
    </source>
</reference>